<keyword evidence="2" id="KW-0548">Nucleotidyltransferase</keyword>
<reference evidence="3" key="1">
    <citation type="submission" date="2018-09" db="EMBL/GenBank/DDBJ databases">
        <title>Genetic characterization and taxonomic reorganization of three new mycoviruses of fungi isolated from soil in the brazilian Amazon.</title>
        <authorList>
            <person name="Barata R."/>
            <person name="Cardoso J.F."/>
            <person name="de Oliveira R.S."/>
            <person name="Franco Filho L.C."/>
            <person name="de Vasconcelos J.M."/>
            <person name="Lemos P.S."/>
            <person name="Vianez Junior J.L.S.G."/>
            <person name="Nunes M.R.T."/>
        </authorList>
    </citation>
    <scope>NUCLEOTIDE SEQUENCE</scope>
    <source>
        <strain evidence="3">C3A</strain>
    </source>
</reference>
<accession>A0A410HYN6</accession>
<dbReference type="EMBL" id="MH990636">
    <property type="protein sequence ID" value="QAB47442.1"/>
    <property type="molecule type" value="Genomic_RNA"/>
</dbReference>
<evidence type="ECO:0000256" key="2">
    <source>
        <dbReference type="ARBA" id="ARBA00022695"/>
    </source>
</evidence>
<name>A0A410HYN6_9VIRU</name>
<dbReference type="GO" id="GO:0003968">
    <property type="term" value="F:RNA-directed RNA polymerase activity"/>
    <property type="evidence" value="ECO:0007669"/>
    <property type="project" value="UniProtKB-KW"/>
</dbReference>
<evidence type="ECO:0000313" key="3">
    <source>
        <dbReference type="EMBL" id="QAB47442.1"/>
    </source>
</evidence>
<proteinExistence type="predicted"/>
<dbReference type="Pfam" id="PF05919">
    <property type="entry name" value="Mitovir_RNA_pol"/>
    <property type="match status" value="1"/>
</dbReference>
<evidence type="ECO:0000256" key="1">
    <source>
        <dbReference type="ARBA" id="ARBA00022679"/>
    </source>
</evidence>
<keyword evidence="1" id="KW-0808">Transferase</keyword>
<protein>
    <submittedName>
        <fullName evidence="3">Putative RNA-dependent RNA polymerase</fullName>
    </submittedName>
</protein>
<dbReference type="SUPFAM" id="SSF56672">
    <property type="entry name" value="DNA/RNA polymerases"/>
    <property type="match status" value="1"/>
</dbReference>
<keyword evidence="3" id="KW-0696">RNA-directed RNA polymerase</keyword>
<dbReference type="InterPro" id="IPR043502">
    <property type="entry name" value="DNA/RNA_pol_sf"/>
</dbReference>
<sequence>MSRTGGSSRRCRASMACTRRTVERAVTSWSQIFLCEVPRFNPSMTDCSTLAREVKKYLASCPLEDERARLSFQSIKKLLPPSCKCMEKDLLVSLSSLLSSRARDLPSGYLRFVKKRVSKLFSKGWDSGFYSDACYGFSPSLSGTTDSSRREGGCLGVMNDQVSYLDAVLGRERYSFVTDGQLMVVQSAGKPRPLTKFHSSASLLSPLHDSIYNRLSKTRWLLRGEPNDDRLARAGFKEGYGLLVSGDYSSATDNLPLEVAEAILTVILENAVSVPPCVKEHALKSLRPNLWNLDYDIDFVVTRGQMMGAFLSFPLLCLQNWLAFEWAREECDLDRMPLLINGDDILFQSIDRDFPGRWMDVVGKLGLVVERTKTSIADDFGTINSTLFKWDKGSLVNVPVFRFGMLRRSEVLSSLGSSFKSFVRGGSGDERFRAGRCFFSWHLGELKSVRLTPDELGFRGSLAFRLSRIFGLFRNELSVVPCPEYPSIHTIVASRDDVSMVKKDAMTEEIAVASSREMASWKWQTPFTSLLETAALQYALSLSSIRRPTGPQWGSITANEVRWGGSLLSPPSFSWRRLRARYFRDFNTEKTVMVSDRVLLTTQVLDDHECVLPPYSLEGEGEVIAGKTASAIKA</sequence>
<dbReference type="InterPro" id="IPR008686">
    <property type="entry name" value="RNA_pol_mitovir"/>
</dbReference>
<organism evidence="3">
    <name type="scientific">Combu positive-strand RNA mycovirus</name>
    <dbReference type="NCBI Taxonomy" id="2507519"/>
    <lineage>
        <taxon>Viruses</taxon>
        <taxon>Riboviria</taxon>
    </lineage>
</organism>